<proteinExistence type="predicted"/>
<dbReference type="Proteomes" id="UP000316598">
    <property type="component" value="Unassembled WGS sequence"/>
</dbReference>
<dbReference type="InterPro" id="IPR013517">
    <property type="entry name" value="FG-GAP"/>
</dbReference>
<dbReference type="PANTHER" id="PTHR36220">
    <property type="entry name" value="UNNAMED PRODUCT"/>
    <property type="match status" value="1"/>
</dbReference>
<dbReference type="InterPro" id="IPR028994">
    <property type="entry name" value="Integrin_alpha_N"/>
</dbReference>
<sequence length="2933" mass="306054">MSIVSALRNSCSKRDFCSVSKSLVPIKPIKRIKRLMIIEMLESRELLTAATGDHRFFGAIANPGQTDTFEFSLAAPQQLWFDTLTNDANISWSMEGGQGAVASYAFSNDDQVFGTQPAGDYTVTVSGNADYTGSYAFCVLEMSTLATSIAVDTTINGVVDPTITANLYSFAGTAGTSVYVESLSNTTTDLNGYTASWYVYDHYGTQLASNYYFANDLGRIDLPITGTYTIAIQGNINATGGTETYALKVYSVADTTTAFTLGTAVAGNTTAPGQANEYTFTLASPTSLYFDSQTNDGSLHWSLKGPQGNVVSPTSFNYDDNVIGLMPAGTYTLTVNRNDATTGGYAFNLIDLANATAITTGSVGTPAGPTVTGTLSPAESAKAYKFTGIAGNRLLFNNINTSGDSAHWILLDPYNNVVFDDYTSTDQSNVVISASGTYTLVMAGYLGNTVAPSFDFQINYQSNTTPPTIPGTVITLGTVKNGTIPAGGISFYKFTLASPTQLYFDARTDNTSLGWTLIGPQGTVINSYPLGAYYENTGDVFIGLMPAGTYALQIAGPASTAFSFNMLDVGVATSVTLDTPVSSSVSARATKLYRFAGTAGTAVYVDVTTSSNNLEWRLYDPFGNVVPIEGPATSVGRFELLATGDYTLAAVSDLYATGSSNFTFNVENVVDTTTALTLGVPVTGTISVPSQVKDYSFTLTQPTRLWFDIQSVDSFENYWQLIGPLGNVVAGTWFAYDDTDIGLQPAGDYTLQLTRSYNTTGSFSFNLLDVATASSLTIGTQQNDTLVGPVTKLYKFTGTAGTSLYVDSVSDSTNDPNGYAASWCLYDPYGTQLVTNAFIYDLGRFDLETSGPYTLAVIGHLNSIGTESIAFKVSSTADTTTALTLGTPVTGNIATPGQIDKYTFTLGAPAQLWFDSQSGTAYQTNWQLVGPQGNVVSSTYFNYDDHIIGLIPAGDYTLEVNESGGATGTYAFNLLDYAAAMNLTLGTPVSDTLVGPATKLYQFAGTAGTSVFGNSISDTTDDPNGYTAGWKVYDQYGTLVGQASYLANDIGRIDLPTTGTYTVVIQGNYNSTGTETFTFNVSSITDSTTPLTLGSAATGNTAMPGQVNKYTFTLGAPTSLYFDVQTYDTSLYWSLTGPQGQVVNQTWFYYDDQVIGLVPAGNYTLTLERSDDSTGNYAFNMLDFANATAITTGTSGTPAGPTVSGSLNPAESAKAYKFTGVAGNRLLFNNITNSGNPANWILLDPYNNVVFNDSIANDQSTVIMTASGTYTLVMTGQLGNTISPAFSFQINYESNVTPPAIPGTTITLGTARTGTIPAGLTSFFKFTVASPTRLFFDSRTADNNLTWNLIGPQGTVVNSYYFGPYNESTGDLSIGLMPAGTYALQVSGPSGTPFAFNMLDVGAATSVTLGATTSSSVAVRTAKLYKFGGTEGDNVYLSSTTNSTTTEWALFDPYGNQLSNATMPNALGRFELPSTGDYTVAIQSNGYATSTANFAFKVQPVTDQTSPLTLGTPVTGSITEPAQVSRYTFTLSTPKQLWFDSRTDDASQIVWSLKGPQGTVVAVNYFSYDDQVIGLMPAGDYVLEVSRPDDSLGAFAFNLLDHAAATNLTLGLPVTDSIVGPVTKLYQFAGTAGTSVFVDSISDTTNDPNGYTASWIVVDKFGAVVASNSYLSNDLSRINMNSTGMYTLVVQGSLFSTGTESFSFNVRSVSDDDRQLWGTPGSDSMVVEYLGATTRDVYLNGYLAGTLYGVEPLTLDGKADTDSLSVIGTSAADAFAITPTEVNLGSVSNLVADIESRSVNGGSGADTFSYSGSNPDLTLLGGAGLDTFSPGNAATVYSIDGGANGATINYSASTVGVVVDLAGSILTGVTQFSNVTGVVGSPQSDAPIGASFGKTALEDTAYTFTVADFAFTDPGDVPAHALQAVKIATLPAAGVLTNNSVAAVAGDSVSAADIVAGNFKFTSAINASGPTYASFTFRIQDNGGTASGGLDLDPTARTVSIAVAPVNDPPVQTAGTVSPLSVLEDSPITTFGLTGLTFGAGGGSDESTQTLTYKVTEIPASIGGVYLSDNTTAVVLNSTYSISQIQGMKFLPLSNANGADNFVVSVADNGGTTNGGVDTLLVTIPVTVTSVNDAPMGVATSVLLPEDTSYTFSLSDFTFAEASDNPANALLAVKLTTIPAVGSITNDNVPVVAGNNVSVSDIVSGKLKFTPVPNANGTSYAGFTFQVQDDGGTANGGIDLDSTPKAFSLNVTSVNDAPLGTSNVINLSATGVYTFVANDFGFSDPNDSPADSFLAVKITTLPSSGALTNNDVAVTPGTSVLVSDIATGKFKFTSIGSSSATFMFQVQDDGGVTNGGADTDSNAKSISLVSAFVAVNDSEFAGTALPAYVSVLDNDIPSGVLQVIGATNAANGSVTVVGSDVVYTSNPGFTGTDSFDYTMALQDAELVSSAASSGDRFGYSVDVDGDYAVVGAYLDDPSGRTNAGSVFIYRRTGPTTWTQVKLLNGDLNVDDAQSYFGWSVAISGDTVVVGAQADRDNGFKAGAVYVFDRNEGGADNWGRVAKIYGSDTDKNDYFGRSIDISGDTIVVGASICGSLGAAAGAAYVFQRNQGGTNAWGQTKKLVGSTQAAGDRFGQSVSIDNNTIVVGAFQNDVVANNAGAVFVFDRDTGGANNWGEQKAVYAVDASAVDYFGYSVAVSNGVIAIGTPLDDEPGKNQTGSVYVISQNQGGTNNWGQTARLLTANPVAGDRLGWSVAIDGNRIVSGAIQADIGGDRSGSAYLFENVASTWSQTRVLVNDKVTTADEYGVSIALDGDMAIVGSWLDNRPVNNSGGAYAFDLRTDTATVTVDVSSPPSEVPSVVSSNLAGGESDDLVMSVLSDAQASPVATNQPLRHQAMKPLEAEQVDFLFTSDAIDTREENVVLLSAVALGLEFFW</sequence>
<keyword evidence="5" id="KW-1185">Reference proteome</keyword>
<comment type="caution">
    <text evidence="4">The sequence shown here is derived from an EMBL/GenBank/DDBJ whole genome shotgun (WGS) entry which is preliminary data.</text>
</comment>
<dbReference type="SUPFAM" id="SSF89260">
    <property type="entry name" value="Collagen-binding domain"/>
    <property type="match status" value="1"/>
</dbReference>
<dbReference type="Pfam" id="PF17963">
    <property type="entry name" value="Big_9"/>
    <property type="match status" value="1"/>
</dbReference>
<dbReference type="InterPro" id="IPR013519">
    <property type="entry name" value="Int_alpha_beta-p"/>
</dbReference>
<keyword evidence="2" id="KW-0677">Repeat</keyword>
<protein>
    <recommendedName>
        <fullName evidence="6">Tandem-95 repeat protein</fullName>
    </recommendedName>
</protein>
<evidence type="ECO:0000256" key="3">
    <source>
        <dbReference type="ARBA" id="ARBA00023180"/>
    </source>
</evidence>
<dbReference type="PROSITE" id="PS51470">
    <property type="entry name" value="FG_GAP"/>
    <property type="match status" value="3"/>
</dbReference>
<evidence type="ECO:0000313" key="5">
    <source>
        <dbReference type="Proteomes" id="UP000316598"/>
    </source>
</evidence>
<evidence type="ECO:0000256" key="2">
    <source>
        <dbReference type="ARBA" id="ARBA00022737"/>
    </source>
</evidence>
<dbReference type="OrthoDB" id="291501at2"/>
<organism evidence="4 5">
    <name type="scientific">Rubripirellula amarantea</name>
    <dbReference type="NCBI Taxonomy" id="2527999"/>
    <lineage>
        <taxon>Bacteria</taxon>
        <taxon>Pseudomonadati</taxon>
        <taxon>Planctomycetota</taxon>
        <taxon>Planctomycetia</taxon>
        <taxon>Pirellulales</taxon>
        <taxon>Pirellulaceae</taxon>
        <taxon>Rubripirellula</taxon>
    </lineage>
</organism>
<dbReference type="RefSeq" id="WP_146515686.1">
    <property type="nucleotide sequence ID" value="NZ_SJPI01000002.1"/>
</dbReference>
<dbReference type="Gene3D" id="2.130.10.130">
    <property type="entry name" value="Integrin alpha, N-terminal"/>
    <property type="match status" value="1"/>
</dbReference>
<accession>A0A5C5WKC1</accession>
<keyword evidence="3" id="KW-0325">Glycoprotein</keyword>
<gene>
    <name evidence="4" type="ORF">Pla22_32040</name>
</gene>
<evidence type="ECO:0000256" key="1">
    <source>
        <dbReference type="ARBA" id="ARBA00022729"/>
    </source>
</evidence>
<keyword evidence="1" id="KW-0732">Signal</keyword>
<reference evidence="4 5" key="1">
    <citation type="submission" date="2019-02" db="EMBL/GenBank/DDBJ databases">
        <title>Deep-cultivation of Planctomycetes and their phenomic and genomic characterization uncovers novel biology.</title>
        <authorList>
            <person name="Wiegand S."/>
            <person name="Jogler M."/>
            <person name="Boedeker C."/>
            <person name="Pinto D."/>
            <person name="Vollmers J."/>
            <person name="Rivas-Marin E."/>
            <person name="Kohn T."/>
            <person name="Peeters S.H."/>
            <person name="Heuer A."/>
            <person name="Rast P."/>
            <person name="Oberbeckmann S."/>
            <person name="Bunk B."/>
            <person name="Jeske O."/>
            <person name="Meyerdierks A."/>
            <person name="Storesund J.E."/>
            <person name="Kallscheuer N."/>
            <person name="Luecker S."/>
            <person name="Lage O.M."/>
            <person name="Pohl T."/>
            <person name="Merkel B.J."/>
            <person name="Hornburger P."/>
            <person name="Mueller R.-W."/>
            <person name="Bruemmer F."/>
            <person name="Labrenz M."/>
            <person name="Spormann A.M."/>
            <person name="Op Den Camp H."/>
            <person name="Overmann J."/>
            <person name="Amann R."/>
            <person name="Jetten M.S.M."/>
            <person name="Mascher T."/>
            <person name="Medema M.H."/>
            <person name="Devos D.P."/>
            <person name="Kaster A.-K."/>
            <person name="Ovreas L."/>
            <person name="Rohde M."/>
            <person name="Galperin M.Y."/>
            <person name="Jogler C."/>
        </authorList>
    </citation>
    <scope>NUCLEOTIDE SEQUENCE [LARGE SCALE GENOMIC DNA]</scope>
    <source>
        <strain evidence="4 5">Pla22</strain>
    </source>
</reference>
<evidence type="ECO:0000313" key="4">
    <source>
        <dbReference type="EMBL" id="TWT50461.1"/>
    </source>
</evidence>
<dbReference type="Gene3D" id="2.60.40.3440">
    <property type="match status" value="1"/>
</dbReference>
<dbReference type="Pfam" id="PF14312">
    <property type="entry name" value="FG-GAP_2"/>
    <property type="match status" value="7"/>
</dbReference>
<evidence type="ECO:0008006" key="6">
    <source>
        <dbReference type="Google" id="ProtNLM"/>
    </source>
</evidence>
<dbReference type="SMART" id="SM00191">
    <property type="entry name" value="Int_alpha"/>
    <property type="match status" value="6"/>
</dbReference>
<dbReference type="PANTHER" id="PTHR36220:SF1">
    <property type="entry name" value="GAMMA TUBULIN COMPLEX COMPONENT C-TERMINAL DOMAIN-CONTAINING PROTEIN"/>
    <property type="match status" value="1"/>
</dbReference>
<dbReference type="EMBL" id="SJPI01000002">
    <property type="protein sequence ID" value="TWT50461.1"/>
    <property type="molecule type" value="Genomic_DNA"/>
</dbReference>
<dbReference type="Gene3D" id="2.60.120.380">
    <property type="match status" value="13"/>
</dbReference>
<name>A0A5C5WKC1_9BACT</name>